<evidence type="ECO:0000313" key="4">
    <source>
        <dbReference type="Proteomes" id="UP001170481"/>
    </source>
</evidence>
<dbReference type="InterPro" id="IPR006059">
    <property type="entry name" value="SBP"/>
</dbReference>
<feature type="compositionally biased region" description="Polar residues" evidence="2">
    <location>
        <begin position="399"/>
        <end position="409"/>
    </location>
</feature>
<dbReference type="EMBL" id="JAUORK010000037">
    <property type="protein sequence ID" value="MDO6673854.1"/>
    <property type="molecule type" value="Genomic_DNA"/>
</dbReference>
<sequence>MLLSPFSQAATRAAFDPLLEEHQSLWLQGGQPVTAPAPDSDASHAADLTIHAALDLPEIRPLLLRYSRQHPERVLHYVNRSALGLEAQYLQAPLTPQADLMISSAMGLQYRLANQGHALALEAPNLAAWPANSRWRNELYAMSFEPIVMVARRDALKRLADLDGLRNPRDVLRSHRDFWHLLETRREQLRGRIISYDPRRSGSGFTYAVSDARQSPRYWTLVRAMGQADARLVSTTGAMLEALASGEVDIAYNLVGPYAVTFARAHPELVVIVPEDYVLIQRRLAFVPQQAPHPEAGEAFLDWWLSLQGQQAVASDSQLGALHPEVRGEGSAQHMREQLGDALRPIEIGPGLLATLDRLKQASFLSRWVLEFEAPAPFAGETSQGQGQGQIQGQEQGQAPSATQPELNQ</sequence>
<name>A0AAP4X060_9GAMM</name>
<dbReference type="Proteomes" id="UP001170481">
    <property type="component" value="Unassembled WGS sequence"/>
</dbReference>
<dbReference type="RefSeq" id="WP_303595604.1">
    <property type="nucleotide sequence ID" value="NZ_JAUORK010000037.1"/>
</dbReference>
<reference evidence="3" key="1">
    <citation type="submission" date="2023-07" db="EMBL/GenBank/DDBJ databases">
        <title>Genome content predicts the carbon catabolic preferences of heterotrophic bacteria.</title>
        <authorList>
            <person name="Gralka M."/>
        </authorList>
    </citation>
    <scope>NUCLEOTIDE SEQUENCE</scope>
    <source>
        <strain evidence="3">C2R13</strain>
    </source>
</reference>
<protein>
    <submittedName>
        <fullName evidence="3">ABC transporter substrate-binding protein</fullName>
    </submittedName>
</protein>
<organism evidence="3 4">
    <name type="scientific">Cobetia amphilecti</name>
    <dbReference type="NCBI Taxonomy" id="1055104"/>
    <lineage>
        <taxon>Bacteria</taxon>
        <taxon>Pseudomonadati</taxon>
        <taxon>Pseudomonadota</taxon>
        <taxon>Gammaproteobacteria</taxon>
        <taxon>Oceanospirillales</taxon>
        <taxon>Halomonadaceae</taxon>
        <taxon>Cobetia</taxon>
    </lineage>
</organism>
<dbReference type="Gene3D" id="3.40.190.10">
    <property type="entry name" value="Periplasmic binding protein-like II"/>
    <property type="match status" value="2"/>
</dbReference>
<evidence type="ECO:0000256" key="2">
    <source>
        <dbReference type="SAM" id="MobiDB-lite"/>
    </source>
</evidence>
<keyword evidence="1" id="KW-0732">Signal</keyword>
<gene>
    <name evidence="3" type="ORF">Q4535_17245</name>
</gene>
<dbReference type="PANTHER" id="PTHR30006">
    <property type="entry name" value="THIAMINE-BINDING PERIPLASMIC PROTEIN-RELATED"/>
    <property type="match status" value="1"/>
</dbReference>
<dbReference type="AlphaFoldDB" id="A0AAP4X060"/>
<dbReference type="GO" id="GO:0030288">
    <property type="term" value="C:outer membrane-bounded periplasmic space"/>
    <property type="evidence" value="ECO:0007669"/>
    <property type="project" value="TreeGrafter"/>
</dbReference>
<accession>A0AAP4X060</accession>
<evidence type="ECO:0000313" key="3">
    <source>
        <dbReference type="EMBL" id="MDO6673854.1"/>
    </source>
</evidence>
<dbReference type="SUPFAM" id="SSF53850">
    <property type="entry name" value="Periplasmic binding protein-like II"/>
    <property type="match status" value="1"/>
</dbReference>
<feature type="compositionally biased region" description="Low complexity" evidence="2">
    <location>
        <begin position="389"/>
        <end position="398"/>
    </location>
</feature>
<proteinExistence type="predicted"/>
<feature type="region of interest" description="Disordered" evidence="2">
    <location>
        <begin position="378"/>
        <end position="409"/>
    </location>
</feature>
<comment type="caution">
    <text evidence="3">The sequence shown here is derived from an EMBL/GenBank/DDBJ whole genome shotgun (WGS) entry which is preliminary data.</text>
</comment>
<dbReference type="Pfam" id="PF13416">
    <property type="entry name" value="SBP_bac_8"/>
    <property type="match status" value="1"/>
</dbReference>
<evidence type="ECO:0000256" key="1">
    <source>
        <dbReference type="ARBA" id="ARBA00022729"/>
    </source>
</evidence>
<dbReference type="PANTHER" id="PTHR30006:SF25">
    <property type="entry name" value="PHOSPHOGLYCERATE TRANSPORT REGULATORY PROTEIN PGTC"/>
    <property type="match status" value="1"/>
</dbReference>